<evidence type="ECO:0000259" key="7">
    <source>
        <dbReference type="Pfam" id="PF05425"/>
    </source>
</evidence>
<feature type="transmembrane region" description="Helical" evidence="6">
    <location>
        <begin position="16"/>
        <end position="39"/>
    </location>
</feature>
<organism evidence="8 9">
    <name type="scientific">Inquilinus ginsengisoli</name>
    <dbReference type="NCBI Taxonomy" id="363840"/>
    <lineage>
        <taxon>Bacteria</taxon>
        <taxon>Pseudomonadati</taxon>
        <taxon>Pseudomonadota</taxon>
        <taxon>Alphaproteobacteria</taxon>
        <taxon>Rhodospirillales</taxon>
        <taxon>Rhodospirillaceae</taxon>
        <taxon>Inquilinus</taxon>
    </lineage>
</organism>
<evidence type="ECO:0000256" key="5">
    <source>
        <dbReference type="ARBA" id="ARBA00023136"/>
    </source>
</evidence>
<keyword evidence="2" id="KW-1003">Cell membrane</keyword>
<keyword evidence="5 6" id="KW-0472">Membrane</keyword>
<feature type="transmembrane region" description="Helical" evidence="6">
    <location>
        <begin position="271"/>
        <end position="291"/>
    </location>
</feature>
<accession>A0ABU1JHD8</accession>
<dbReference type="EMBL" id="JAVDPW010000001">
    <property type="protein sequence ID" value="MDR6287753.1"/>
    <property type="molecule type" value="Genomic_DNA"/>
</dbReference>
<evidence type="ECO:0000256" key="6">
    <source>
        <dbReference type="SAM" id="Phobius"/>
    </source>
</evidence>
<evidence type="ECO:0000256" key="1">
    <source>
        <dbReference type="ARBA" id="ARBA00004651"/>
    </source>
</evidence>
<feature type="transmembrane region" description="Helical" evidence="6">
    <location>
        <begin position="51"/>
        <end position="75"/>
    </location>
</feature>
<protein>
    <submittedName>
        <fullName evidence="8">Copper resistance protein D</fullName>
    </submittedName>
</protein>
<dbReference type="Pfam" id="PF05425">
    <property type="entry name" value="CopD"/>
    <property type="match status" value="1"/>
</dbReference>
<dbReference type="InterPro" id="IPR032694">
    <property type="entry name" value="CopC/D"/>
</dbReference>
<feature type="transmembrane region" description="Helical" evidence="6">
    <location>
        <begin position="121"/>
        <end position="140"/>
    </location>
</feature>
<keyword evidence="4 6" id="KW-1133">Transmembrane helix</keyword>
<reference evidence="8 9" key="1">
    <citation type="submission" date="2023-07" db="EMBL/GenBank/DDBJ databases">
        <title>Sorghum-associated microbial communities from plants grown in Nebraska, USA.</title>
        <authorList>
            <person name="Schachtman D."/>
        </authorList>
    </citation>
    <scope>NUCLEOTIDE SEQUENCE [LARGE SCALE GENOMIC DNA]</scope>
    <source>
        <strain evidence="8 9">584</strain>
    </source>
</reference>
<dbReference type="Proteomes" id="UP001262410">
    <property type="component" value="Unassembled WGS sequence"/>
</dbReference>
<name>A0ABU1JHD8_9PROT</name>
<evidence type="ECO:0000256" key="3">
    <source>
        <dbReference type="ARBA" id="ARBA00022692"/>
    </source>
</evidence>
<comment type="subcellular location">
    <subcellularLocation>
        <location evidence="1">Cell membrane</location>
        <topology evidence="1">Multi-pass membrane protein</topology>
    </subcellularLocation>
</comment>
<feature type="transmembrane region" description="Helical" evidence="6">
    <location>
        <begin position="198"/>
        <end position="216"/>
    </location>
</feature>
<keyword evidence="9" id="KW-1185">Reference proteome</keyword>
<evidence type="ECO:0000313" key="9">
    <source>
        <dbReference type="Proteomes" id="UP001262410"/>
    </source>
</evidence>
<feature type="transmembrane region" description="Helical" evidence="6">
    <location>
        <begin position="228"/>
        <end position="251"/>
    </location>
</feature>
<comment type="caution">
    <text evidence="8">The sequence shown here is derived from an EMBL/GenBank/DDBJ whole genome shotgun (WGS) entry which is preliminary data.</text>
</comment>
<feature type="domain" description="Copper resistance protein D" evidence="7">
    <location>
        <begin position="189"/>
        <end position="287"/>
    </location>
</feature>
<sequence>MTSLDGVLAACRLGHYAALTFIFGAAAFLRLLAGPALAAPIGRALRRPMQLAILLAAATTWLWLPLQAAEIGGGWDCAGDPGTLSAVLFDTGFGQVWIGRAILAVVLLLLVAGWQRRMGALALVAGLLLASLSLVGHAAMQSGASGMAHRLNQAVHVLSGGFWLGALVPFVLCLPALRDPRLRPDAAWALRRFSTVGHVAVAAVLATGAVNVALVLDRWPTQWSSPYQALLVAKIAAVLAMTGLAITNRYVLVPRIKRSNGGAVRAIRDGAVAEILLGVAAVALVAVFGLLDPA</sequence>
<proteinExistence type="predicted"/>
<evidence type="ECO:0000256" key="4">
    <source>
        <dbReference type="ARBA" id="ARBA00022989"/>
    </source>
</evidence>
<keyword evidence="3 6" id="KW-0812">Transmembrane</keyword>
<gene>
    <name evidence="8" type="ORF">E9232_000252</name>
</gene>
<dbReference type="InterPro" id="IPR008457">
    <property type="entry name" value="Cu-R_CopD_dom"/>
</dbReference>
<dbReference type="PANTHER" id="PTHR34820">
    <property type="entry name" value="INNER MEMBRANE PROTEIN YEBZ"/>
    <property type="match status" value="1"/>
</dbReference>
<evidence type="ECO:0000256" key="2">
    <source>
        <dbReference type="ARBA" id="ARBA00022475"/>
    </source>
</evidence>
<evidence type="ECO:0000313" key="8">
    <source>
        <dbReference type="EMBL" id="MDR6287753.1"/>
    </source>
</evidence>
<feature type="transmembrane region" description="Helical" evidence="6">
    <location>
        <begin position="160"/>
        <end position="177"/>
    </location>
</feature>
<dbReference type="InterPro" id="IPR047689">
    <property type="entry name" value="CopD"/>
</dbReference>
<dbReference type="NCBIfam" id="NF033808">
    <property type="entry name" value="copper_CopD"/>
    <property type="match status" value="1"/>
</dbReference>
<dbReference type="PANTHER" id="PTHR34820:SF4">
    <property type="entry name" value="INNER MEMBRANE PROTEIN YEBZ"/>
    <property type="match status" value="1"/>
</dbReference>
<dbReference type="RefSeq" id="WP_309791654.1">
    <property type="nucleotide sequence ID" value="NZ_JAVDPW010000001.1"/>
</dbReference>
<feature type="transmembrane region" description="Helical" evidence="6">
    <location>
        <begin position="95"/>
        <end position="114"/>
    </location>
</feature>